<dbReference type="InterPro" id="IPR051000">
    <property type="entry name" value="Homeobox_DNA-bind_prot"/>
</dbReference>
<comment type="subcellular location">
    <subcellularLocation>
        <location evidence="1 5 6">Nucleus</location>
    </subcellularLocation>
</comment>
<name>A0A507DWC9_9FUNG</name>
<feature type="region of interest" description="Disordered" evidence="7">
    <location>
        <begin position="42"/>
        <end position="111"/>
    </location>
</feature>
<evidence type="ECO:0000256" key="5">
    <source>
        <dbReference type="PROSITE-ProRule" id="PRU00108"/>
    </source>
</evidence>
<organism evidence="9 10">
    <name type="scientific">Powellomyces hirtus</name>
    <dbReference type="NCBI Taxonomy" id="109895"/>
    <lineage>
        <taxon>Eukaryota</taxon>
        <taxon>Fungi</taxon>
        <taxon>Fungi incertae sedis</taxon>
        <taxon>Chytridiomycota</taxon>
        <taxon>Chytridiomycota incertae sedis</taxon>
        <taxon>Chytridiomycetes</taxon>
        <taxon>Spizellomycetales</taxon>
        <taxon>Powellomycetaceae</taxon>
        <taxon>Powellomyces</taxon>
    </lineage>
</organism>
<dbReference type="PANTHER" id="PTHR24324:SF5">
    <property type="entry name" value="HEMATOPOIETICALLY-EXPRESSED HOMEOBOX PROTEIN HHEX"/>
    <property type="match status" value="1"/>
</dbReference>
<dbReference type="GO" id="GO:0005634">
    <property type="term" value="C:nucleus"/>
    <property type="evidence" value="ECO:0007669"/>
    <property type="project" value="UniProtKB-SubCell"/>
</dbReference>
<evidence type="ECO:0000256" key="2">
    <source>
        <dbReference type="ARBA" id="ARBA00023125"/>
    </source>
</evidence>
<proteinExistence type="predicted"/>
<dbReference type="GO" id="GO:0030154">
    <property type="term" value="P:cell differentiation"/>
    <property type="evidence" value="ECO:0007669"/>
    <property type="project" value="TreeGrafter"/>
</dbReference>
<feature type="compositionally biased region" description="Low complexity" evidence="7">
    <location>
        <begin position="300"/>
        <end position="311"/>
    </location>
</feature>
<sequence>MTAAVSGSFGYDERPAKRRFSVDILHDATTATYFPVHSQTSANVPNASFRTPDTSVGRDERMTMHEEADSSDDASDDTKQFHNASGTPGAQSQNADANGSGSTTSKKRARATPEQLAILEETFLTQTSPNAKLREILASKVNMTERSIQIWFQNRRAKVKLMQKRAAQHAAQEQAHRAQSYLAATYGMHGGYYNPYGTGFPFSPYGQPAIQPRPAMGRSSSVDFSAIGMGMRMATGPGAVRTTTGPGNNAALDLAGAINGGQAMPQMQQQPQQQQQATTRPRQNSEPYGNLPVHKQGQWPSSLSSSLPPSTKLSAESLSIGSWRRVPIASNDLSCTIQSDAQTIRYEIAEGPSRFKIEYPFAALVSVSFDAVDAFHGQLLLDISMPPVFFMENSGGMTQPTWTQCRDFTENMQATCVLRHVIKGNAQALAAEWGRVCQSTPHLQRVTRLMAKGPERPSPMQGLHPLMTGPGLTTAPSGPQPPSPFRRHSTPALLVSQFTHQPSLPAYAEENYSEELLASPSSSIDTLSHAHSLQLQQQQQQQQQYHQEQHQSTEGLLDELSFISLEPNQPSHQQRQQQQQQHQHQLMQVQQDGGMSSYSHYGGLDVLPETFLDTLTSTHDGTDIGGHMGGIEGSILVT</sequence>
<feature type="region of interest" description="Disordered" evidence="7">
    <location>
        <begin position="453"/>
        <end position="488"/>
    </location>
</feature>
<gene>
    <name evidence="9" type="ORF">PhCBS80983_g05010</name>
</gene>
<dbReference type="CDD" id="cd00086">
    <property type="entry name" value="homeodomain"/>
    <property type="match status" value="1"/>
</dbReference>
<dbReference type="Proteomes" id="UP000318582">
    <property type="component" value="Unassembled WGS sequence"/>
</dbReference>
<keyword evidence="4 5" id="KW-0539">Nucleus</keyword>
<evidence type="ECO:0000256" key="7">
    <source>
        <dbReference type="SAM" id="MobiDB-lite"/>
    </source>
</evidence>
<dbReference type="InterPro" id="IPR057939">
    <property type="entry name" value="TRF2_HOY1_PH"/>
</dbReference>
<feature type="compositionally biased region" description="Basic and acidic residues" evidence="7">
    <location>
        <begin position="56"/>
        <end position="68"/>
    </location>
</feature>
<feature type="compositionally biased region" description="Low complexity" evidence="7">
    <location>
        <begin position="263"/>
        <end position="282"/>
    </location>
</feature>
<feature type="region of interest" description="Disordered" evidence="7">
    <location>
        <begin position="263"/>
        <end position="311"/>
    </location>
</feature>
<evidence type="ECO:0000256" key="6">
    <source>
        <dbReference type="RuleBase" id="RU000682"/>
    </source>
</evidence>
<keyword evidence="10" id="KW-1185">Reference proteome</keyword>
<evidence type="ECO:0000313" key="10">
    <source>
        <dbReference type="Proteomes" id="UP000318582"/>
    </source>
</evidence>
<comment type="caution">
    <text evidence="9">The sequence shown here is derived from an EMBL/GenBank/DDBJ whole genome shotgun (WGS) entry which is preliminary data.</text>
</comment>
<dbReference type="AlphaFoldDB" id="A0A507DWC9"/>
<keyword evidence="3 5" id="KW-0371">Homeobox</keyword>
<dbReference type="InterPro" id="IPR017970">
    <property type="entry name" value="Homeobox_CS"/>
</dbReference>
<accession>A0A507DWC9</accession>
<feature type="compositionally biased region" description="Polar residues" evidence="7">
    <location>
        <begin position="42"/>
        <end position="54"/>
    </location>
</feature>
<dbReference type="EMBL" id="QEAQ01000095">
    <property type="protein sequence ID" value="TPX55811.1"/>
    <property type="molecule type" value="Genomic_DNA"/>
</dbReference>
<evidence type="ECO:0000256" key="1">
    <source>
        <dbReference type="ARBA" id="ARBA00004123"/>
    </source>
</evidence>
<feature type="compositionally biased region" description="Low complexity" evidence="7">
    <location>
        <begin position="527"/>
        <end position="552"/>
    </location>
</feature>
<dbReference type="InterPro" id="IPR009057">
    <property type="entry name" value="Homeodomain-like_sf"/>
</dbReference>
<dbReference type="Pfam" id="PF24818">
    <property type="entry name" value="PH_TRF2_HOY1"/>
    <property type="match status" value="1"/>
</dbReference>
<feature type="DNA-binding region" description="Homeobox" evidence="5">
    <location>
        <begin position="104"/>
        <end position="163"/>
    </location>
</feature>
<dbReference type="PROSITE" id="PS00027">
    <property type="entry name" value="HOMEOBOX_1"/>
    <property type="match status" value="1"/>
</dbReference>
<reference evidence="9 10" key="1">
    <citation type="journal article" date="2019" name="Sci. Rep.">
        <title>Comparative genomics of chytrid fungi reveal insights into the obligate biotrophic and pathogenic lifestyle of Synchytrium endobioticum.</title>
        <authorList>
            <person name="van de Vossenberg B.T.L.H."/>
            <person name="Warris S."/>
            <person name="Nguyen H.D.T."/>
            <person name="van Gent-Pelzer M.P.E."/>
            <person name="Joly D.L."/>
            <person name="van de Geest H.C."/>
            <person name="Bonants P.J.M."/>
            <person name="Smith D.S."/>
            <person name="Levesque C.A."/>
            <person name="van der Lee T.A.J."/>
        </authorList>
    </citation>
    <scope>NUCLEOTIDE SEQUENCE [LARGE SCALE GENOMIC DNA]</scope>
    <source>
        <strain evidence="9 10">CBS 809.83</strain>
    </source>
</reference>
<dbReference type="InterPro" id="IPR001356">
    <property type="entry name" value="HD"/>
</dbReference>
<dbReference type="PANTHER" id="PTHR24324">
    <property type="entry name" value="HOMEOBOX PROTEIN HHEX"/>
    <property type="match status" value="1"/>
</dbReference>
<keyword evidence="2 5" id="KW-0238">DNA-binding</keyword>
<dbReference type="STRING" id="109895.A0A507DWC9"/>
<feature type="domain" description="Homeobox" evidence="8">
    <location>
        <begin position="102"/>
        <end position="162"/>
    </location>
</feature>
<dbReference type="Pfam" id="PF00046">
    <property type="entry name" value="Homeodomain"/>
    <property type="match status" value="1"/>
</dbReference>
<dbReference type="GO" id="GO:0000981">
    <property type="term" value="F:DNA-binding transcription factor activity, RNA polymerase II-specific"/>
    <property type="evidence" value="ECO:0007669"/>
    <property type="project" value="InterPro"/>
</dbReference>
<protein>
    <recommendedName>
        <fullName evidence="8">Homeobox domain-containing protein</fullName>
    </recommendedName>
</protein>
<evidence type="ECO:0000256" key="3">
    <source>
        <dbReference type="ARBA" id="ARBA00023155"/>
    </source>
</evidence>
<evidence type="ECO:0000259" key="8">
    <source>
        <dbReference type="PROSITE" id="PS50071"/>
    </source>
</evidence>
<feature type="compositionally biased region" description="Polar residues" evidence="7">
    <location>
        <begin position="81"/>
        <end position="104"/>
    </location>
</feature>
<dbReference type="SMART" id="SM00389">
    <property type="entry name" value="HOX"/>
    <property type="match status" value="1"/>
</dbReference>
<dbReference type="SUPFAM" id="SSF46689">
    <property type="entry name" value="Homeodomain-like"/>
    <property type="match status" value="1"/>
</dbReference>
<evidence type="ECO:0000256" key="4">
    <source>
        <dbReference type="ARBA" id="ARBA00023242"/>
    </source>
</evidence>
<feature type="region of interest" description="Disordered" evidence="7">
    <location>
        <begin position="517"/>
        <end position="553"/>
    </location>
</feature>
<dbReference type="Gene3D" id="1.10.10.60">
    <property type="entry name" value="Homeodomain-like"/>
    <property type="match status" value="1"/>
</dbReference>
<dbReference type="PROSITE" id="PS50071">
    <property type="entry name" value="HOMEOBOX_2"/>
    <property type="match status" value="1"/>
</dbReference>
<evidence type="ECO:0000313" key="9">
    <source>
        <dbReference type="EMBL" id="TPX55811.1"/>
    </source>
</evidence>
<dbReference type="GO" id="GO:0000978">
    <property type="term" value="F:RNA polymerase II cis-regulatory region sequence-specific DNA binding"/>
    <property type="evidence" value="ECO:0007669"/>
    <property type="project" value="TreeGrafter"/>
</dbReference>